<feature type="compositionally biased region" description="Low complexity" evidence="1">
    <location>
        <begin position="829"/>
        <end position="859"/>
    </location>
</feature>
<name>A0A5C4U346_9CORY</name>
<feature type="signal peptide" evidence="2">
    <location>
        <begin position="1"/>
        <end position="31"/>
    </location>
</feature>
<evidence type="ECO:0000256" key="2">
    <source>
        <dbReference type="SAM" id="SignalP"/>
    </source>
</evidence>
<feature type="chain" id="PRO_5022726442" evidence="2">
    <location>
        <begin position="32"/>
        <end position="859"/>
    </location>
</feature>
<feature type="compositionally biased region" description="Low complexity" evidence="1">
    <location>
        <begin position="188"/>
        <end position="205"/>
    </location>
</feature>
<dbReference type="SUPFAM" id="SSF74853">
    <property type="entry name" value="Lamin A/C globular tail domain"/>
    <property type="match status" value="1"/>
</dbReference>
<dbReference type="InterPro" id="IPR036415">
    <property type="entry name" value="Lamin_tail_dom_sf"/>
</dbReference>
<dbReference type="EMBL" id="VDHJ01000011">
    <property type="protein sequence ID" value="TNL96096.1"/>
    <property type="molecule type" value="Genomic_DNA"/>
</dbReference>
<dbReference type="InterPro" id="IPR036691">
    <property type="entry name" value="Endo/exonu/phosph_ase_sf"/>
</dbReference>
<dbReference type="NCBIfam" id="NF033681">
    <property type="entry name" value="ExeM_NucH_DNase"/>
    <property type="match status" value="1"/>
</dbReference>
<feature type="compositionally biased region" description="Polar residues" evidence="1">
    <location>
        <begin position="160"/>
        <end position="181"/>
    </location>
</feature>
<dbReference type="PROSITE" id="PS51841">
    <property type="entry name" value="LTD"/>
    <property type="match status" value="1"/>
</dbReference>
<sequence length="859" mass="89887">MQGELVSLRPLALAVACGVCTPLAVVPTALAAPAGTVVISEVYGGGGNSGSVFSNDFVELFNPTDQPIDLKGWTIDQQSAAGNTGKLHSLTGTIPAGGYYLIQGAAGANPSTALPAADEEGSFNFSGTKAVATLLDASGNPVDLVGWGDAAEFEGAPAVGTSNKTSIQRTNPGADTDNNQADFVAGAPTPQGSGSTGPTQPTDPTDPTDPTEPVTPVEPGAILPISEIQGTGETTPFDGKVVTTEGIVTAVYNEGGKDGFIIQTAGTPDPAATASSALFVYLGSQGVYPTVGQAVTVTGTAGEHYGTTQLKDVTVSPAQGLDPVTPLDITVLPAEREPLEHMLLNITGQYTVTDNYQINSYGEVGLVDGTTPLRQPTDVVTPGAEATAMQAENDARRLILDDGRTRNYSRSDQQTPLPYLIQNGGTTTAPLRVGDGVDFAHPVVLDFDHDQWRLQPTQPVTGNTNTADLPITWQNSREAELSAMDSVAGDTSIAAFNVLNYFTTLGEDVPGCDSYTDSKGAPVTARNCDVRGAYSQQAFEDQQRKIVAAINRMNADVVSLSEIENTATVTGDVSRRDESLAQLVDALNAAAGEQRWAYAKSPATLPASEDAIRVAFIYNPAKVEPVGESRIFDDGAFTGTARQPLAQQFKSTQGDSTFVAVANHFKSKGSVAFDDKDTGDGQGNNANLRVSQAKALLSHLNAQSDWADQPVFILGDLNSYSQEDSVKVLEEAGFANLGEEPTYLFGGQQGSLDHALANPKAQELVADARVWNINADESIAFEYSRRNYNAVDVYDDSPFRSSDHDPIKVGLNLGGTSQPAPEPQPQPQPEQGQSGLSSLFGSSSLPSLSSLSSRGSSSS</sequence>
<evidence type="ECO:0000256" key="1">
    <source>
        <dbReference type="SAM" id="MobiDB-lite"/>
    </source>
</evidence>
<dbReference type="InterPro" id="IPR005135">
    <property type="entry name" value="Endo/exonuclease/phosphatase"/>
</dbReference>
<dbReference type="CDD" id="cd04486">
    <property type="entry name" value="YhcR_OBF_like"/>
    <property type="match status" value="1"/>
</dbReference>
<feature type="domain" description="LTD" evidence="3">
    <location>
        <begin position="25"/>
        <end position="149"/>
    </location>
</feature>
<dbReference type="Gene3D" id="3.60.10.10">
    <property type="entry name" value="Endonuclease/exonuclease/phosphatase"/>
    <property type="match status" value="1"/>
</dbReference>
<proteinExistence type="predicted"/>
<dbReference type="Gene3D" id="2.60.40.1260">
    <property type="entry name" value="Lamin Tail domain"/>
    <property type="match status" value="1"/>
</dbReference>
<comment type="caution">
    <text evidence="4">The sequence shown here is derived from an EMBL/GenBank/DDBJ whole genome shotgun (WGS) entry which is preliminary data.</text>
</comment>
<evidence type="ECO:0000313" key="4">
    <source>
        <dbReference type="EMBL" id="TNL96096.1"/>
    </source>
</evidence>
<dbReference type="InterPro" id="IPR047971">
    <property type="entry name" value="ExeM-like"/>
</dbReference>
<dbReference type="PANTHER" id="PTHR42834">
    <property type="entry name" value="ENDONUCLEASE/EXONUCLEASE/PHOSPHATASE FAMILY PROTEIN (AFU_ORTHOLOGUE AFUA_3G09210)"/>
    <property type="match status" value="1"/>
</dbReference>
<dbReference type="PANTHER" id="PTHR42834:SF1">
    <property type="entry name" value="ENDONUCLEASE_EXONUCLEASE_PHOSPHATASE FAMILY PROTEIN (AFU_ORTHOLOGUE AFUA_3G09210)"/>
    <property type="match status" value="1"/>
</dbReference>
<protein>
    <submittedName>
        <fullName evidence="4">ExeM/NucH family extracellular endonuclease</fullName>
    </submittedName>
</protein>
<dbReference type="SUPFAM" id="SSF56219">
    <property type="entry name" value="DNase I-like"/>
    <property type="match status" value="1"/>
</dbReference>
<dbReference type="Proteomes" id="UP000312032">
    <property type="component" value="Unassembled WGS sequence"/>
</dbReference>
<keyword evidence="5" id="KW-1185">Reference proteome</keyword>
<dbReference type="CDD" id="cd10283">
    <property type="entry name" value="MnuA_DNase1-like"/>
    <property type="match status" value="1"/>
</dbReference>
<keyword evidence="4" id="KW-0255">Endonuclease</keyword>
<evidence type="ECO:0000313" key="5">
    <source>
        <dbReference type="Proteomes" id="UP000312032"/>
    </source>
</evidence>
<keyword evidence="4" id="KW-0540">Nuclease</keyword>
<dbReference type="Pfam" id="PF03372">
    <property type="entry name" value="Exo_endo_phos"/>
    <property type="match status" value="1"/>
</dbReference>
<dbReference type="GO" id="GO:0004519">
    <property type="term" value="F:endonuclease activity"/>
    <property type="evidence" value="ECO:0007669"/>
    <property type="project" value="UniProtKB-KW"/>
</dbReference>
<evidence type="ECO:0000259" key="3">
    <source>
        <dbReference type="PROSITE" id="PS51841"/>
    </source>
</evidence>
<reference evidence="4 5" key="1">
    <citation type="submission" date="2019-06" db="EMBL/GenBank/DDBJ databases">
        <authorList>
            <person name="Li J."/>
        </authorList>
    </citation>
    <scope>NUCLEOTIDE SEQUENCE [LARGE SCALE GENOMIC DNA]</scope>
    <source>
        <strain evidence="4 5">LMG 28165</strain>
    </source>
</reference>
<feature type="region of interest" description="Disordered" evidence="1">
    <location>
        <begin position="799"/>
        <end position="859"/>
    </location>
</feature>
<feature type="region of interest" description="Disordered" evidence="1">
    <location>
        <begin position="156"/>
        <end position="217"/>
    </location>
</feature>
<keyword evidence="4" id="KW-0378">Hydrolase</keyword>
<keyword evidence="2" id="KW-0732">Signal</keyword>
<dbReference type="Pfam" id="PF00932">
    <property type="entry name" value="LTD"/>
    <property type="match status" value="1"/>
</dbReference>
<dbReference type="AlphaFoldDB" id="A0A5C4U346"/>
<dbReference type="OrthoDB" id="1016457at2"/>
<accession>A0A5C4U346</accession>
<dbReference type="InterPro" id="IPR001322">
    <property type="entry name" value="Lamin_tail_dom"/>
</dbReference>
<organism evidence="4 5">
    <name type="scientific">Corynebacterium tapiri</name>
    <dbReference type="NCBI Taxonomy" id="1448266"/>
    <lineage>
        <taxon>Bacteria</taxon>
        <taxon>Bacillati</taxon>
        <taxon>Actinomycetota</taxon>
        <taxon>Actinomycetes</taxon>
        <taxon>Mycobacteriales</taxon>
        <taxon>Corynebacteriaceae</taxon>
        <taxon>Corynebacterium</taxon>
    </lineage>
</organism>
<gene>
    <name evidence="4" type="ORF">FHE74_08705</name>
</gene>